<sequence length="158" mass="17099">MPTSLLSKNSTLTTKISPPPLQATSLVSFYASNANIVGPLPIIFGSLPSLQDLQLSYNNLNGTSPISFAGSGIQNLGLNHQQNGLLGSGIQNLRLNHQQNGLLGTIDVLSSMTSMCQVWLMKKQFAGPVPDLSKCTSFIRFMGKGKERNRTMEAEYKL</sequence>
<evidence type="ECO:0000313" key="11">
    <source>
        <dbReference type="Proteomes" id="UP000737018"/>
    </source>
</evidence>
<keyword evidence="2" id="KW-0433">Leucine-rich repeat</keyword>
<dbReference type="OrthoDB" id="1729886at2759"/>
<dbReference type="PANTHER" id="PTHR47986:SF10">
    <property type="entry name" value="RECEPTOR-LIKE KINASE TMK4"/>
    <property type="match status" value="1"/>
</dbReference>
<keyword evidence="11" id="KW-1185">Reference proteome</keyword>
<dbReference type="SUPFAM" id="SSF52058">
    <property type="entry name" value="L domain-like"/>
    <property type="match status" value="1"/>
</dbReference>
<comment type="subcellular location">
    <subcellularLocation>
        <location evidence="1">Membrane</location>
        <topology evidence="1">Single-pass membrane protein</topology>
    </subcellularLocation>
</comment>
<dbReference type="PANTHER" id="PTHR47986">
    <property type="entry name" value="OSJNBA0070M12.3 PROTEIN"/>
    <property type="match status" value="1"/>
</dbReference>
<keyword evidence="6" id="KW-1133">Transmembrane helix</keyword>
<organism evidence="10 11">
    <name type="scientific">Castanea mollissima</name>
    <name type="common">Chinese chestnut</name>
    <dbReference type="NCBI Taxonomy" id="60419"/>
    <lineage>
        <taxon>Eukaryota</taxon>
        <taxon>Viridiplantae</taxon>
        <taxon>Streptophyta</taxon>
        <taxon>Embryophyta</taxon>
        <taxon>Tracheophyta</taxon>
        <taxon>Spermatophyta</taxon>
        <taxon>Magnoliopsida</taxon>
        <taxon>eudicotyledons</taxon>
        <taxon>Gunneridae</taxon>
        <taxon>Pentapetalae</taxon>
        <taxon>rosids</taxon>
        <taxon>fabids</taxon>
        <taxon>Fagales</taxon>
        <taxon>Fagaceae</taxon>
        <taxon>Castanea</taxon>
    </lineage>
</organism>
<evidence type="ECO:0000256" key="3">
    <source>
        <dbReference type="ARBA" id="ARBA00022692"/>
    </source>
</evidence>
<dbReference type="GO" id="GO:0016020">
    <property type="term" value="C:membrane"/>
    <property type="evidence" value="ECO:0007669"/>
    <property type="project" value="UniProtKB-SubCell"/>
</dbReference>
<evidence type="ECO:0000256" key="8">
    <source>
        <dbReference type="ARBA" id="ARBA00023170"/>
    </source>
</evidence>
<keyword evidence="7" id="KW-0472">Membrane</keyword>
<reference evidence="10" key="1">
    <citation type="submission" date="2020-03" db="EMBL/GenBank/DDBJ databases">
        <title>Castanea mollissima Vanexum genome sequencing.</title>
        <authorList>
            <person name="Staton M."/>
        </authorList>
    </citation>
    <scope>NUCLEOTIDE SEQUENCE</scope>
    <source>
        <tissue evidence="10">Leaf</tissue>
    </source>
</reference>
<dbReference type="Proteomes" id="UP000737018">
    <property type="component" value="Unassembled WGS sequence"/>
</dbReference>
<dbReference type="InterPro" id="IPR052422">
    <property type="entry name" value="Auxin_Ser/Thr_Kinase"/>
</dbReference>
<protein>
    <submittedName>
        <fullName evidence="10">Uncharacterized protein</fullName>
    </submittedName>
</protein>
<evidence type="ECO:0000256" key="6">
    <source>
        <dbReference type="ARBA" id="ARBA00022989"/>
    </source>
</evidence>
<proteinExistence type="predicted"/>
<dbReference type="InterPro" id="IPR032675">
    <property type="entry name" value="LRR_dom_sf"/>
</dbReference>
<keyword evidence="3" id="KW-0812">Transmembrane</keyword>
<dbReference type="AlphaFoldDB" id="A0A8J4QRM5"/>
<evidence type="ECO:0000256" key="1">
    <source>
        <dbReference type="ARBA" id="ARBA00004167"/>
    </source>
</evidence>
<dbReference type="Gene3D" id="3.80.10.10">
    <property type="entry name" value="Ribonuclease Inhibitor"/>
    <property type="match status" value="1"/>
</dbReference>
<evidence type="ECO:0000256" key="2">
    <source>
        <dbReference type="ARBA" id="ARBA00022614"/>
    </source>
</evidence>
<evidence type="ECO:0000256" key="5">
    <source>
        <dbReference type="ARBA" id="ARBA00022737"/>
    </source>
</evidence>
<accession>A0A8J4QRM5</accession>
<dbReference type="EMBL" id="JRKL02004687">
    <property type="protein sequence ID" value="KAF3951984.1"/>
    <property type="molecule type" value="Genomic_DNA"/>
</dbReference>
<evidence type="ECO:0000256" key="4">
    <source>
        <dbReference type="ARBA" id="ARBA00022729"/>
    </source>
</evidence>
<keyword evidence="5" id="KW-0677">Repeat</keyword>
<evidence type="ECO:0000256" key="9">
    <source>
        <dbReference type="ARBA" id="ARBA00023180"/>
    </source>
</evidence>
<keyword evidence="8" id="KW-0675">Receptor</keyword>
<evidence type="ECO:0000313" key="10">
    <source>
        <dbReference type="EMBL" id="KAF3951984.1"/>
    </source>
</evidence>
<comment type="caution">
    <text evidence="10">The sequence shown here is derived from an EMBL/GenBank/DDBJ whole genome shotgun (WGS) entry which is preliminary data.</text>
</comment>
<evidence type="ECO:0000256" key="7">
    <source>
        <dbReference type="ARBA" id="ARBA00023136"/>
    </source>
</evidence>
<keyword evidence="9" id="KW-0325">Glycoprotein</keyword>
<name>A0A8J4QRM5_9ROSI</name>
<gene>
    <name evidence="10" type="ORF">CMV_022416</name>
</gene>
<keyword evidence="4" id="KW-0732">Signal</keyword>